<reference evidence="2 3" key="1">
    <citation type="submission" date="2024-04" db="EMBL/GenBank/DDBJ databases">
        <title>Symmetric and asymmetric DNA N6-adenine methylation regulates different biological responses in Mucorales.</title>
        <authorList>
            <consortium name="Lawrence Berkeley National Laboratory"/>
            <person name="Lax C."/>
            <person name="Mondo S.J."/>
            <person name="Osorio-Concepcion M."/>
            <person name="Muszewska A."/>
            <person name="Corrochano-Luque M."/>
            <person name="Gutierrez G."/>
            <person name="Riley R."/>
            <person name="Lipzen A."/>
            <person name="Guo J."/>
            <person name="Hundley H."/>
            <person name="Amirebrahimi M."/>
            <person name="Ng V."/>
            <person name="Lorenzo-Gutierrez D."/>
            <person name="Binder U."/>
            <person name="Yang J."/>
            <person name="Song Y."/>
            <person name="Canovas D."/>
            <person name="Navarro E."/>
            <person name="Freitag M."/>
            <person name="Gabaldon T."/>
            <person name="Grigoriev I.V."/>
            <person name="Corrochano L.M."/>
            <person name="Nicolas F.E."/>
            <person name="Garre V."/>
        </authorList>
    </citation>
    <scope>NUCLEOTIDE SEQUENCE [LARGE SCALE GENOMIC DNA]</scope>
    <source>
        <strain evidence="2 3">L51</strain>
    </source>
</reference>
<evidence type="ECO:0000256" key="1">
    <source>
        <dbReference type="SAM" id="Phobius"/>
    </source>
</evidence>
<feature type="transmembrane region" description="Helical" evidence="1">
    <location>
        <begin position="135"/>
        <end position="152"/>
    </location>
</feature>
<feature type="transmembrane region" description="Helical" evidence="1">
    <location>
        <begin position="105"/>
        <end position="123"/>
    </location>
</feature>
<name>A0ABR3AV68_PHYBL</name>
<feature type="transmembrane region" description="Helical" evidence="1">
    <location>
        <begin position="164"/>
        <end position="183"/>
    </location>
</feature>
<protein>
    <submittedName>
        <fullName evidence="2">Transmembrane protein</fullName>
    </submittedName>
</protein>
<evidence type="ECO:0000313" key="2">
    <source>
        <dbReference type="EMBL" id="KAL0082786.1"/>
    </source>
</evidence>
<keyword evidence="1 2" id="KW-0812">Transmembrane</keyword>
<dbReference type="PANTHER" id="PTHR20948:SF2">
    <property type="entry name" value="TRANSMEMBRANE PROTEIN 164"/>
    <property type="match status" value="1"/>
</dbReference>
<gene>
    <name evidence="2" type="ORF">J3Q64DRAFT_1753143</name>
</gene>
<accession>A0ABR3AV68</accession>
<keyword evidence="3" id="KW-1185">Reference proteome</keyword>
<feature type="transmembrane region" description="Helical" evidence="1">
    <location>
        <begin position="32"/>
        <end position="53"/>
    </location>
</feature>
<keyword evidence="1" id="KW-0472">Membrane</keyword>
<feature type="transmembrane region" description="Helical" evidence="1">
    <location>
        <begin position="195"/>
        <end position="218"/>
    </location>
</feature>
<evidence type="ECO:0000313" key="3">
    <source>
        <dbReference type="Proteomes" id="UP001448207"/>
    </source>
</evidence>
<proteinExistence type="predicted"/>
<organism evidence="2 3">
    <name type="scientific">Phycomyces blakesleeanus</name>
    <dbReference type="NCBI Taxonomy" id="4837"/>
    <lineage>
        <taxon>Eukaryota</taxon>
        <taxon>Fungi</taxon>
        <taxon>Fungi incertae sedis</taxon>
        <taxon>Mucoromycota</taxon>
        <taxon>Mucoromycotina</taxon>
        <taxon>Mucoromycetes</taxon>
        <taxon>Mucorales</taxon>
        <taxon>Phycomycetaceae</taxon>
        <taxon>Phycomyces</taxon>
    </lineage>
</organism>
<dbReference type="Proteomes" id="UP001448207">
    <property type="component" value="Unassembled WGS sequence"/>
</dbReference>
<keyword evidence="1" id="KW-1133">Transmembrane helix</keyword>
<dbReference type="EMBL" id="JBCLYO010000015">
    <property type="protein sequence ID" value="KAL0082786.1"/>
    <property type="molecule type" value="Genomic_DNA"/>
</dbReference>
<dbReference type="InterPro" id="IPR026508">
    <property type="entry name" value="TMEM164"/>
</dbReference>
<dbReference type="PANTHER" id="PTHR20948">
    <property type="entry name" value="TRANSMEMBRANE PROTEIN 164"/>
    <property type="match status" value="1"/>
</dbReference>
<comment type="caution">
    <text evidence="2">The sequence shown here is derived from an EMBL/GenBank/DDBJ whole genome shotgun (WGS) entry which is preliminary data.</text>
</comment>
<sequence>MISTIVSVLETWALRQKGDEVLLATWYPDLKYHAVELTFIPVLMFMLLIYSAWKLVRSKTSYESLLLAFDPPKETSLEEKISLGILIGSWTMTFVQRWIKSDLLHLLLPCFMSQILLIIVILYPNKRSVIPTMLFNIYLYTQWGGLAALLFPDLRDHILPGETINFVIEHLIILIAPLFLIKSGRYLILPSSRDVYMFSFAIYIMYNCPFVQCLGLFLDINLNYLQVPPPGNSFFFNLFLL</sequence>
<dbReference type="Pfam" id="PF14808">
    <property type="entry name" value="TMEM164"/>
    <property type="match status" value="1"/>
</dbReference>